<reference evidence="6" key="1">
    <citation type="submission" date="2019-06" db="EMBL/GenBank/DDBJ databases">
        <title>Gordonia isolated from sludge of a wastewater treatment plant.</title>
        <authorList>
            <person name="Tamura T."/>
            <person name="Aoyama K."/>
            <person name="Kang Y."/>
            <person name="Saito S."/>
            <person name="Akiyama N."/>
            <person name="Yazawa K."/>
            <person name="Gonoi T."/>
            <person name="Mikami Y."/>
        </authorList>
    </citation>
    <scope>NUCLEOTIDE SEQUENCE [LARGE SCALE GENOMIC DNA]</scope>
    <source>
        <strain evidence="6">NBRC 107697</strain>
    </source>
</reference>
<dbReference type="Pfam" id="PF02595">
    <property type="entry name" value="Gly_kinase"/>
    <property type="match status" value="2"/>
</dbReference>
<evidence type="ECO:0000256" key="3">
    <source>
        <dbReference type="ARBA" id="ARBA00022777"/>
    </source>
</evidence>
<evidence type="ECO:0000256" key="2">
    <source>
        <dbReference type="ARBA" id="ARBA00022679"/>
    </source>
</evidence>
<evidence type="ECO:0000313" key="5">
    <source>
        <dbReference type="EMBL" id="GED98596.1"/>
    </source>
</evidence>
<dbReference type="InterPro" id="IPR018197">
    <property type="entry name" value="Glycerate_kinase_RE-like"/>
</dbReference>
<protein>
    <recommendedName>
        <fullName evidence="7">Glycerate kinase</fullName>
    </recommendedName>
</protein>
<dbReference type="GO" id="GO:0031388">
    <property type="term" value="P:organic acid phosphorylation"/>
    <property type="evidence" value="ECO:0007669"/>
    <property type="project" value="UniProtKB-UniRule"/>
</dbReference>
<keyword evidence="3 4" id="KW-0418">Kinase</keyword>
<dbReference type="PIRSF" id="PIRSF006078">
    <property type="entry name" value="GlxK"/>
    <property type="match status" value="1"/>
</dbReference>
<dbReference type="OrthoDB" id="9774290at2"/>
<keyword evidence="2 4" id="KW-0808">Transferase</keyword>
<accession>A0A7I9V082</accession>
<comment type="caution">
    <text evidence="5">The sequence shown here is derived from an EMBL/GenBank/DDBJ whole genome shotgun (WGS) entry which is preliminary data.</text>
</comment>
<evidence type="ECO:0000313" key="6">
    <source>
        <dbReference type="Proteomes" id="UP000444980"/>
    </source>
</evidence>
<dbReference type="SUPFAM" id="SSF110738">
    <property type="entry name" value="Glycerate kinase I"/>
    <property type="match status" value="1"/>
</dbReference>
<sequence length="354" mass="35240">MPVRVVVAPDSFGTTLTAAQAASAIAEGWSTVRPDDDVVVKPQSDGGPGFNDCLGGLGVVRTTTVTGPLGVPVQVQWRCDRATAYLECEQACGLHLVGAPQPATALQADSAGLGELIDVALRSDPVERLVVGLGGSATTDGGRGMLDALGGPSAAKSRLARVELVVATDVDNPLNGPSGAAAVFAPQKGADEQTVALLAERLVRAGAEWEALAGRPVADEAGAGAAGGVGAALFAVGGRRVSGAALVATVTGLPAASHDAAVVITGEGRLDEQTAAGKVVAAVAAAARPEAEVIALVGENALADPAALRIDRVDSLVDYAGGRDRALAHAGSLLVSLAARCAANYSSTNRGNRE</sequence>
<dbReference type="PANTHER" id="PTHR21599">
    <property type="entry name" value="GLYCERATE KINASE"/>
    <property type="match status" value="1"/>
</dbReference>
<name>A0A7I9V082_9ACTN</name>
<dbReference type="AlphaFoldDB" id="A0A7I9V082"/>
<dbReference type="Proteomes" id="UP000444980">
    <property type="component" value="Unassembled WGS sequence"/>
</dbReference>
<dbReference type="Gene3D" id="3.90.1510.10">
    <property type="entry name" value="Glycerate kinase, domain 2"/>
    <property type="match status" value="2"/>
</dbReference>
<dbReference type="GO" id="GO:0008887">
    <property type="term" value="F:glycerate kinase activity"/>
    <property type="evidence" value="ECO:0007669"/>
    <property type="project" value="UniProtKB-UniRule"/>
</dbReference>
<dbReference type="EMBL" id="BJOU01000002">
    <property type="protein sequence ID" value="GED98596.1"/>
    <property type="molecule type" value="Genomic_DNA"/>
</dbReference>
<evidence type="ECO:0000256" key="1">
    <source>
        <dbReference type="ARBA" id="ARBA00006284"/>
    </source>
</evidence>
<organism evidence="5 6">
    <name type="scientific">Gordonia crocea</name>
    <dbReference type="NCBI Taxonomy" id="589162"/>
    <lineage>
        <taxon>Bacteria</taxon>
        <taxon>Bacillati</taxon>
        <taxon>Actinomycetota</taxon>
        <taxon>Actinomycetes</taxon>
        <taxon>Mycobacteriales</taxon>
        <taxon>Gordoniaceae</taxon>
        <taxon>Gordonia</taxon>
    </lineage>
</organism>
<dbReference type="InterPro" id="IPR036129">
    <property type="entry name" value="Glycerate_kinase_sf"/>
</dbReference>
<dbReference type="InterPro" id="IPR004381">
    <property type="entry name" value="Glycerate_kinase"/>
</dbReference>
<gene>
    <name evidence="5" type="ORF">nbrc107697_26350</name>
</gene>
<comment type="similarity">
    <text evidence="1 4">Belongs to the glycerate kinase type-1 family.</text>
</comment>
<evidence type="ECO:0000256" key="4">
    <source>
        <dbReference type="PIRNR" id="PIRNR006078"/>
    </source>
</evidence>
<dbReference type="Gene3D" id="3.40.50.10350">
    <property type="entry name" value="Glycerate kinase, domain 1"/>
    <property type="match status" value="2"/>
</dbReference>
<proteinExistence type="inferred from homology"/>
<dbReference type="RefSeq" id="WP_161927994.1">
    <property type="nucleotide sequence ID" value="NZ_BJOU01000002.1"/>
</dbReference>
<keyword evidence="6" id="KW-1185">Reference proteome</keyword>
<evidence type="ECO:0008006" key="7">
    <source>
        <dbReference type="Google" id="ProtNLM"/>
    </source>
</evidence>
<dbReference type="InterPro" id="IPR018193">
    <property type="entry name" value="Glyc_kinase_flavodox-like_fold"/>
</dbReference>
<dbReference type="PANTHER" id="PTHR21599:SF0">
    <property type="entry name" value="GLYCERATE KINASE"/>
    <property type="match status" value="1"/>
</dbReference>